<dbReference type="AlphaFoldDB" id="A0A1H3QVH5"/>
<dbReference type="EMBL" id="FNPX01000007">
    <property type="protein sequence ID" value="SDZ17544.1"/>
    <property type="molecule type" value="Genomic_DNA"/>
</dbReference>
<reference evidence="2" key="1">
    <citation type="submission" date="2016-10" db="EMBL/GenBank/DDBJ databases">
        <authorList>
            <person name="Varghese N."/>
            <person name="Submissions S."/>
        </authorList>
    </citation>
    <scope>NUCLEOTIDE SEQUENCE [LARGE SCALE GENOMIC DNA]</scope>
    <source>
        <strain evidence="2">DSM 100420</strain>
    </source>
</reference>
<protein>
    <submittedName>
        <fullName evidence="1">Uncharacterized protein</fullName>
    </submittedName>
</protein>
<name>A0A1H3QVH5_9RHOB</name>
<proteinExistence type="predicted"/>
<gene>
    <name evidence="1" type="ORF">SAMN05444004_10742</name>
</gene>
<accession>A0A1H3QVH5</accession>
<dbReference type="Proteomes" id="UP000198914">
    <property type="component" value="Unassembled WGS sequence"/>
</dbReference>
<keyword evidence="2" id="KW-1185">Reference proteome</keyword>
<sequence length="209" mass="22562">MTVRAALIWPPIKRSIRYTSGGLGSSRQPLAFGVGRVTPNMRKRARAQIKERRRAELVVRFSPVALSEGWGLRTVWLVHMPNAHSGSGPVACLGGEDDQTIGHEISQFQADPVTGAVSTFSAAQKTWRTEAVILGPMGPALRQAYRHPRTRSGGLNCRAGQTIGVGPIEKGAEAEKRRTIGQVHIQASAVGRIRAACHPDHAQARPQVS</sequence>
<evidence type="ECO:0000313" key="1">
    <source>
        <dbReference type="EMBL" id="SDZ17544.1"/>
    </source>
</evidence>
<organism evidence="1 2">
    <name type="scientific">Jannaschia faecimaris</name>
    <dbReference type="NCBI Taxonomy" id="1244108"/>
    <lineage>
        <taxon>Bacteria</taxon>
        <taxon>Pseudomonadati</taxon>
        <taxon>Pseudomonadota</taxon>
        <taxon>Alphaproteobacteria</taxon>
        <taxon>Rhodobacterales</taxon>
        <taxon>Roseobacteraceae</taxon>
        <taxon>Jannaschia</taxon>
    </lineage>
</organism>
<evidence type="ECO:0000313" key="2">
    <source>
        <dbReference type="Proteomes" id="UP000198914"/>
    </source>
</evidence>